<organism evidence="2 3">
    <name type="scientific">Cladorrhinum samala</name>
    <dbReference type="NCBI Taxonomy" id="585594"/>
    <lineage>
        <taxon>Eukaryota</taxon>
        <taxon>Fungi</taxon>
        <taxon>Dikarya</taxon>
        <taxon>Ascomycota</taxon>
        <taxon>Pezizomycotina</taxon>
        <taxon>Sordariomycetes</taxon>
        <taxon>Sordariomycetidae</taxon>
        <taxon>Sordariales</taxon>
        <taxon>Podosporaceae</taxon>
        <taxon>Cladorrhinum</taxon>
    </lineage>
</organism>
<feature type="compositionally biased region" description="Low complexity" evidence="1">
    <location>
        <begin position="388"/>
        <end position="402"/>
    </location>
</feature>
<feature type="compositionally biased region" description="Low complexity" evidence="1">
    <location>
        <begin position="736"/>
        <end position="747"/>
    </location>
</feature>
<keyword evidence="3" id="KW-1185">Reference proteome</keyword>
<reference evidence="2" key="2">
    <citation type="submission" date="2023-06" db="EMBL/GenBank/DDBJ databases">
        <authorList>
            <consortium name="Lawrence Berkeley National Laboratory"/>
            <person name="Mondo S.J."/>
            <person name="Hensen N."/>
            <person name="Bonometti L."/>
            <person name="Westerberg I."/>
            <person name="Brannstrom I.O."/>
            <person name="Guillou S."/>
            <person name="Cros-Aarteil S."/>
            <person name="Calhoun S."/>
            <person name="Haridas S."/>
            <person name="Kuo A."/>
            <person name="Pangilinan J."/>
            <person name="Riley R."/>
            <person name="Labutti K."/>
            <person name="Andreopoulos B."/>
            <person name="Lipzen A."/>
            <person name="Chen C."/>
            <person name="Yanf M."/>
            <person name="Daum C."/>
            <person name="Ng V."/>
            <person name="Clum A."/>
            <person name="Steindorff A."/>
            <person name="Ohm R."/>
            <person name="Martin F."/>
            <person name="Silar P."/>
            <person name="Natvig D."/>
            <person name="Lalanne C."/>
            <person name="Gautier V."/>
            <person name="Ament-Velasquez S.L."/>
            <person name="Kruys A."/>
            <person name="Hutchinson M.I."/>
            <person name="Powell A.J."/>
            <person name="Barry K."/>
            <person name="Miller A.N."/>
            <person name="Grigoriev I.V."/>
            <person name="Debuchy R."/>
            <person name="Gladieux P."/>
            <person name="Thoren M.H."/>
            <person name="Johannesson H."/>
        </authorList>
    </citation>
    <scope>NUCLEOTIDE SEQUENCE</scope>
    <source>
        <strain evidence="2">PSN324</strain>
    </source>
</reference>
<dbReference type="EMBL" id="MU865063">
    <property type="protein sequence ID" value="KAK4458599.1"/>
    <property type="molecule type" value="Genomic_DNA"/>
</dbReference>
<reference evidence="2" key="1">
    <citation type="journal article" date="2023" name="Mol. Phylogenet. Evol.">
        <title>Genome-scale phylogeny and comparative genomics of the fungal order Sordariales.</title>
        <authorList>
            <person name="Hensen N."/>
            <person name="Bonometti L."/>
            <person name="Westerberg I."/>
            <person name="Brannstrom I.O."/>
            <person name="Guillou S."/>
            <person name="Cros-Aarteil S."/>
            <person name="Calhoun S."/>
            <person name="Haridas S."/>
            <person name="Kuo A."/>
            <person name="Mondo S."/>
            <person name="Pangilinan J."/>
            <person name="Riley R."/>
            <person name="LaButti K."/>
            <person name="Andreopoulos B."/>
            <person name="Lipzen A."/>
            <person name="Chen C."/>
            <person name="Yan M."/>
            <person name="Daum C."/>
            <person name="Ng V."/>
            <person name="Clum A."/>
            <person name="Steindorff A."/>
            <person name="Ohm R.A."/>
            <person name="Martin F."/>
            <person name="Silar P."/>
            <person name="Natvig D.O."/>
            <person name="Lalanne C."/>
            <person name="Gautier V."/>
            <person name="Ament-Velasquez S.L."/>
            <person name="Kruys A."/>
            <person name="Hutchinson M.I."/>
            <person name="Powell A.J."/>
            <person name="Barry K."/>
            <person name="Miller A.N."/>
            <person name="Grigoriev I.V."/>
            <person name="Debuchy R."/>
            <person name="Gladieux P."/>
            <person name="Hiltunen Thoren M."/>
            <person name="Johannesson H."/>
        </authorList>
    </citation>
    <scope>NUCLEOTIDE SEQUENCE</scope>
    <source>
        <strain evidence="2">PSN324</strain>
    </source>
</reference>
<evidence type="ECO:0000313" key="3">
    <source>
        <dbReference type="Proteomes" id="UP001321749"/>
    </source>
</evidence>
<feature type="region of interest" description="Disordered" evidence="1">
    <location>
        <begin position="736"/>
        <end position="857"/>
    </location>
</feature>
<gene>
    <name evidence="2" type="ORF">QBC42DRAFT_20875</name>
</gene>
<protein>
    <submittedName>
        <fullName evidence="2">F-box domain-containing protein</fullName>
    </submittedName>
</protein>
<evidence type="ECO:0000313" key="2">
    <source>
        <dbReference type="EMBL" id="KAK4458599.1"/>
    </source>
</evidence>
<feature type="compositionally biased region" description="Polar residues" evidence="1">
    <location>
        <begin position="378"/>
        <end position="387"/>
    </location>
</feature>
<accession>A0AAV9HC23</accession>
<name>A0AAV9HC23_9PEZI</name>
<comment type="caution">
    <text evidence="2">The sequence shown here is derived from an EMBL/GenBank/DDBJ whole genome shotgun (WGS) entry which is preliminary data.</text>
</comment>
<proteinExistence type="predicted"/>
<feature type="region of interest" description="Disordered" evidence="1">
    <location>
        <begin position="375"/>
        <end position="440"/>
    </location>
</feature>
<feature type="compositionally biased region" description="Basic and acidic residues" evidence="1">
    <location>
        <begin position="425"/>
        <end position="440"/>
    </location>
</feature>
<sequence length="889" mass="97125">MDTPAYAATRLAQGKVDDIISDLIKETDHRPSTRKGPLTLLELPIDILRLIFIEIPHTNDLTSLALTNSVLYGIATPIIYSRFDIVWPDGRLGSNDSKSVDALTYGLDTLCLPNRFAQTIRKSRVAKLANIDHAKCTRKFSIGNGPSEWVNDYIITKESGKMLGTLTAMAIERMSNLETFVWDMPTGVVTRVFQSLASLADQPNNECKLNCVSVRWHDITGLPNAPLPASLNATVPQGSRITPVGLMIPENAKHPPPQPPVSYRDYPLEYPTFSILPPLQSLSVLDIDDVGYLDEMAVLIERSKDTIQELKVGISAKAAGRDFAQAWDGPELRQIDHQASFPGASTIGDRRLGGVLGVLVSKIYDIKQHRTRPKEKLTINSNVTNLNSAPSTPLSTAPPTEAGSKSSGSGTPVSTKCSENQQSGRTEDETPKNEGAPKDAKAAANLHLSGKEKSLNGKLRPRILALERVGLSLHVCKYALDMTFLTHLTLLECAGHEHLWKMLRNHYKPTNMTGAASSNADGRKPSQPTPLIEYHLSLRHLHTDSTTFSLISFIRETLAPNTLEVLFLQDRKKVATPPPVPLAEIFKGAIKRHSSSLKKLLIDSSAKPTMQGSVAIAADNTRWRHWTLNTEVMTYITSGRMRQLKELSVGLEYKDWHAFLQRLPNLPELRSFHMHHMLDYPGGAFDPKEMANQMTDIVTLRPEIKLCYMGMGNKCFELLEVQDTIAPAAGANSNNNASNGVSNHSNGFVNGFGSGTHDNDTEEDDDGDDEEDEEDDVDDTSEEEEEDGPGNGGGGDEEDDAHTTAGSDHDDMESPDEIMNNGIGSALGLGGQGIGGSGGGPAGQARATENDSDDDGWVEPVLGGVRLKMREILFYDDKVAIFKARHGRL</sequence>
<evidence type="ECO:0000256" key="1">
    <source>
        <dbReference type="SAM" id="MobiDB-lite"/>
    </source>
</evidence>
<feature type="compositionally biased region" description="Acidic residues" evidence="1">
    <location>
        <begin position="760"/>
        <end position="788"/>
    </location>
</feature>
<feature type="compositionally biased region" description="Polar residues" evidence="1">
    <location>
        <begin position="403"/>
        <end position="424"/>
    </location>
</feature>
<dbReference type="Proteomes" id="UP001321749">
    <property type="component" value="Unassembled WGS sequence"/>
</dbReference>
<feature type="compositionally biased region" description="Gly residues" evidence="1">
    <location>
        <begin position="825"/>
        <end position="842"/>
    </location>
</feature>
<dbReference type="AlphaFoldDB" id="A0AAV9HC23"/>